<evidence type="ECO:0000313" key="3">
    <source>
        <dbReference type="Proteomes" id="UP000030765"/>
    </source>
</evidence>
<dbReference type="GO" id="GO:0032259">
    <property type="term" value="P:methylation"/>
    <property type="evidence" value="ECO:0007669"/>
    <property type="project" value="UniProtKB-KW"/>
</dbReference>
<dbReference type="AlphaFoldDB" id="A0A084VS28"/>
<dbReference type="GO" id="GO:0008168">
    <property type="term" value="F:methyltransferase activity"/>
    <property type="evidence" value="ECO:0007669"/>
    <property type="project" value="UniProtKB-KW"/>
</dbReference>
<evidence type="ECO:0000313" key="1">
    <source>
        <dbReference type="EMBL" id="KFB40772.1"/>
    </source>
</evidence>
<dbReference type="Proteomes" id="UP000030765">
    <property type="component" value="Unassembled WGS sequence"/>
</dbReference>
<keyword evidence="1" id="KW-0489">Methyltransferase</keyword>
<sequence>MWERTVTGKHVWKNVDLADKVLGLASRKRSIGTPGSWWNVLKAAEEGKNQHEHMAVYELKLKLVGKVRMAAMKKSLH</sequence>
<proteinExistence type="predicted"/>
<name>A0A084VS28_ANOSI</name>
<dbReference type="VEuPathDB" id="VectorBase:ASIC008202"/>
<keyword evidence="1" id="KW-0808">Transferase</keyword>
<reference evidence="1 3" key="1">
    <citation type="journal article" date="2014" name="BMC Genomics">
        <title>Genome sequence of Anopheles sinensis provides insight into genetics basis of mosquito competence for malaria parasites.</title>
        <authorList>
            <person name="Zhou D."/>
            <person name="Zhang D."/>
            <person name="Ding G."/>
            <person name="Shi L."/>
            <person name="Hou Q."/>
            <person name="Ye Y."/>
            <person name="Xu Y."/>
            <person name="Zhou H."/>
            <person name="Xiong C."/>
            <person name="Li S."/>
            <person name="Yu J."/>
            <person name="Hong S."/>
            <person name="Yu X."/>
            <person name="Zou P."/>
            <person name="Chen C."/>
            <person name="Chang X."/>
            <person name="Wang W."/>
            <person name="Lv Y."/>
            <person name="Sun Y."/>
            <person name="Ma L."/>
            <person name="Shen B."/>
            <person name="Zhu C."/>
        </authorList>
    </citation>
    <scope>NUCLEOTIDE SEQUENCE [LARGE SCALE GENOMIC DNA]</scope>
</reference>
<organism evidence="1">
    <name type="scientific">Anopheles sinensis</name>
    <name type="common">Mosquito</name>
    <dbReference type="NCBI Taxonomy" id="74873"/>
    <lineage>
        <taxon>Eukaryota</taxon>
        <taxon>Metazoa</taxon>
        <taxon>Ecdysozoa</taxon>
        <taxon>Arthropoda</taxon>
        <taxon>Hexapoda</taxon>
        <taxon>Insecta</taxon>
        <taxon>Pterygota</taxon>
        <taxon>Neoptera</taxon>
        <taxon>Endopterygota</taxon>
        <taxon>Diptera</taxon>
        <taxon>Nematocera</taxon>
        <taxon>Culicoidea</taxon>
        <taxon>Culicidae</taxon>
        <taxon>Anophelinae</taxon>
        <taxon>Anopheles</taxon>
    </lineage>
</organism>
<dbReference type="EnsemblMetazoa" id="ASIC008202-RA">
    <property type="protein sequence ID" value="ASIC008202-PA"/>
    <property type="gene ID" value="ASIC008202"/>
</dbReference>
<keyword evidence="3" id="KW-1185">Reference proteome</keyword>
<reference evidence="2" key="2">
    <citation type="submission" date="2020-05" db="UniProtKB">
        <authorList>
            <consortium name="EnsemblMetazoa"/>
        </authorList>
    </citation>
    <scope>IDENTIFICATION</scope>
</reference>
<evidence type="ECO:0000313" key="2">
    <source>
        <dbReference type="EnsemblMetazoa" id="ASIC008202-PA"/>
    </source>
</evidence>
<protein>
    <submittedName>
        <fullName evidence="1 2">5-methyltetrahydrofolate--homocysteine methyltransferase</fullName>
    </submittedName>
</protein>
<dbReference type="EMBL" id="ATLV01015792">
    <property type="status" value="NOT_ANNOTATED_CDS"/>
    <property type="molecule type" value="Genomic_DNA"/>
</dbReference>
<accession>A0A084VS28</accession>
<dbReference type="EMBL" id="KE525036">
    <property type="protein sequence ID" value="KFB40772.1"/>
    <property type="molecule type" value="Genomic_DNA"/>
</dbReference>
<gene>
    <name evidence="1" type="ORF">ZHAS_00008202</name>
</gene>